<keyword evidence="1" id="KW-0175">Coiled coil</keyword>
<reference evidence="4" key="1">
    <citation type="journal article" date="2019" name="Int. J. Syst. Evol. Microbiol.">
        <title>The Global Catalogue of Microorganisms (GCM) 10K type strain sequencing project: providing services to taxonomists for standard genome sequencing and annotation.</title>
        <authorList>
            <consortium name="The Broad Institute Genomics Platform"/>
            <consortium name="The Broad Institute Genome Sequencing Center for Infectious Disease"/>
            <person name="Wu L."/>
            <person name="Ma J."/>
        </authorList>
    </citation>
    <scope>NUCLEOTIDE SEQUENCE [LARGE SCALE GENOMIC DNA]</scope>
    <source>
        <strain evidence="4">CCUG 55608</strain>
    </source>
</reference>
<sequence>MERDKNKGGRPRKEESEKREYSIRVRFTAEEYQRLKGRMATTTAPDISRFVRSICLEKPLQLSVPTSTQDDILMAALREVRVDILKIGHNINQSVKRINSTTDYQNLQQETQKMTEQMQEIEVQLREIMKAFNTKS</sequence>
<organism evidence="3 4">
    <name type="scientific">Larkinella insperata</name>
    <dbReference type="NCBI Taxonomy" id="332158"/>
    <lineage>
        <taxon>Bacteria</taxon>
        <taxon>Pseudomonadati</taxon>
        <taxon>Bacteroidota</taxon>
        <taxon>Cytophagia</taxon>
        <taxon>Cytophagales</taxon>
        <taxon>Spirosomataceae</taxon>
        <taxon>Larkinella</taxon>
    </lineage>
</organism>
<gene>
    <name evidence="3" type="ORF">ACFQ4C_06825</name>
</gene>
<name>A0ABW3Q0J0_9BACT</name>
<feature type="coiled-coil region" evidence="1">
    <location>
        <begin position="104"/>
        <end position="131"/>
    </location>
</feature>
<evidence type="ECO:0008006" key="5">
    <source>
        <dbReference type="Google" id="ProtNLM"/>
    </source>
</evidence>
<accession>A0ABW3Q0J0</accession>
<proteinExistence type="predicted"/>
<keyword evidence="4" id="KW-1185">Reference proteome</keyword>
<dbReference type="EMBL" id="JBHTLP010000003">
    <property type="protein sequence ID" value="MFD1140813.1"/>
    <property type="molecule type" value="Genomic_DNA"/>
</dbReference>
<feature type="region of interest" description="Disordered" evidence="2">
    <location>
        <begin position="1"/>
        <end position="20"/>
    </location>
</feature>
<dbReference type="RefSeq" id="WP_379883921.1">
    <property type="nucleotide sequence ID" value="NZ_JBHTLP010000003.1"/>
</dbReference>
<evidence type="ECO:0000256" key="2">
    <source>
        <dbReference type="SAM" id="MobiDB-lite"/>
    </source>
</evidence>
<dbReference type="InterPro" id="IPR045788">
    <property type="entry name" value="MobC_2"/>
</dbReference>
<evidence type="ECO:0000313" key="3">
    <source>
        <dbReference type="EMBL" id="MFD1140813.1"/>
    </source>
</evidence>
<dbReference type="Proteomes" id="UP001597116">
    <property type="component" value="Unassembled WGS sequence"/>
</dbReference>
<dbReference type="Pfam" id="PF19514">
    <property type="entry name" value="MobC_2"/>
    <property type="match status" value="1"/>
</dbReference>
<protein>
    <recommendedName>
        <fullName evidence="5">Plasmid mobilization relaxosome protein MobC</fullName>
    </recommendedName>
</protein>
<comment type="caution">
    <text evidence="3">The sequence shown here is derived from an EMBL/GenBank/DDBJ whole genome shotgun (WGS) entry which is preliminary data.</text>
</comment>
<evidence type="ECO:0000256" key="1">
    <source>
        <dbReference type="SAM" id="Coils"/>
    </source>
</evidence>
<evidence type="ECO:0000313" key="4">
    <source>
        <dbReference type="Proteomes" id="UP001597116"/>
    </source>
</evidence>